<gene>
    <name evidence="1" type="ORF">MILVUS5_LOCUS31678</name>
</gene>
<organism evidence="1 2">
    <name type="scientific">Trifolium pratense</name>
    <name type="common">Red clover</name>
    <dbReference type="NCBI Taxonomy" id="57577"/>
    <lineage>
        <taxon>Eukaryota</taxon>
        <taxon>Viridiplantae</taxon>
        <taxon>Streptophyta</taxon>
        <taxon>Embryophyta</taxon>
        <taxon>Tracheophyta</taxon>
        <taxon>Spermatophyta</taxon>
        <taxon>Magnoliopsida</taxon>
        <taxon>eudicotyledons</taxon>
        <taxon>Gunneridae</taxon>
        <taxon>Pentapetalae</taxon>
        <taxon>rosids</taxon>
        <taxon>fabids</taxon>
        <taxon>Fabales</taxon>
        <taxon>Fabaceae</taxon>
        <taxon>Papilionoideae</taxon>
        <taxon>50 kb inversion clade</taxon>
        <taxon>NPAAA clade</taxon>
        <taxon>Hologalegina</taxon>
        <taxon>IRL clade</taxon>
        <taxon>Trifolieae</taxon>
        <taxon>Trifolium</taxon>
    </lineage>
</organism>
<comment type="caution">
    <text evidence="1">The sequence shown here is derived from an EMBL/GenBank/DDBJ whole genome shotgun (WGS) entry which is preliminary data.</text>
</comment>
<reference evidence="1" key="1">
    <citation type="submission" date="2023-10" db="EMBL/GenBank/DDBJ databases">
        <authorList>
            <person name="Rodriguez Cubillos JULIANA M."/>
            <person name="De Vega J."/>
        </authorList>
    </citation>
    <scope>NUCLEOTIDE SEQUENCE</scope>
</reference>
<evidence type="ECO:0000313" key="1">
    <source>
        <dbReference type="EMBL" id="CAJ2666963.1"/>
    </source>
</evidence>
<accession>A0ACB0LF11</accession>
<name>A0ACB0LF11_TRIPR</name>
<dbReference type="Proteomes" id="UP001177021">
    <property type="component" value="Unassembled WGS sequence"/>
</dbReference>
<evidence type="ECO:0000313" key="2">
    <source>
        <dbReference type="Proteomes" id="UP001177021"/>
    </source>
</evidence>
<keyword evidence="2" id="KW-1185">Reference proteome</keyword>
<protein>
    <submittedName>
        <fullName evidence="1">Uncharacterized protein</fullName>
    </submittedName>
</protein>
<sequence length="196" mass="21945">MWWSWFECGGYEKVVNGGSGLKENGVCGMRKEQRCCVVFFCDFCCRRLEFMLRGLIKKGVATIQTTPEGEDVVLGGVEESECPSWEEGANYAEFNEHEELLMMAQEATVHTRDQQNMRNEKLTLVGWSDSDYAGDLDDRKSTAGYVYMLGSSAVSWSSKKQAIVTLSTTEAEFVAAASCACQGIWLRRILEELGQL</sequence>
<proteinExistence type="predicted"/>
<dbReference type="EMBL" id="CASHSV030000513">
    <property type="protein sequence ID" value="CAJ2666963.1"/>
    <property type="molecule type" value="Genomic_DNA"/>
</dbReference>